<evidence type="ECO:0000313" key="6">
    <source>
        <dbReference type="EMBL" id="MBQ0828630.1"/>
    </source>
</evidence>
<dbReference type="EMBL" id="JAGPNL010000005">
    <property type="protein sequence ID" value="MBQ0828630.1"/>
    <property type="molecule type" value="Genomic_DNA"/>
</dbReference>
<evidence type="ECO:0000256" key="1">
    <source>
        <dbReference type="ARBA" id="ARBA00008874"/>
    </source>
</evidence>
<dbReference type="PANTHER" id="PTHR45832">
    <property type="entry name" value="SERINE/THREONINE-PROTEIN KINASE SAMKA-RELATED-RELATED"/>
    <property type="match status" value="1"/>
</dbReference>
<dbReference type="Pfam" id="PF00069">
    <property type="entry name" value="Pkinase"/>
    <property type="match status" value="1"/>
</dbReference>
<feature type="region of interest" description="Disordered" evidence="4">
    <location>
        <begin position="195"/>
        <end position="221"/>
    </location>
</feature>
<dbReference type="PROSITE" id="PS50011">
    <property type="entry name" value="PROTEIN_KINASE_DOM"/>
    <property type="match status" value="1"/>
</dbReference>
<evidence type="ECO:0000256" key="3">
    <source>
        <dbReference type="ARBA" id="ARBA00022840"/>
    </source>
</evidence>
<feature type="compositionally biased region" description="Gly residues" evidence="4">
    <location>
        <begin position="198"/>
        <end position="218"/>
    </location>
</feature>
<keyword evidence="7" id="KW-1185">Reference proteome</keyword>
<keyword evidence="3" id="KW-0067">ATP-binding</keyword>
<dbReference type="PANTHER" id="PTHR45832:SF22">
    <property type="entry name" value="SERINE_THREONINE-PROTEIN KINASE SAMKA-RELATED"/>
    <property type="match status" value="1"/>
</dbReference>
<evidence type="ECO:0000259" key="5">
    <source>
        <dbReference type="PROSITE" id="PS50011"/>
    </source>
</evidence>
<feature type="region of interest" description="Disordered" evidence="4">
    <location>
        <begin position="252"/>
        <end position="290"/>
    </location>
</feature>
<comment type="similarity">
    <text evidence="1">Belongs to the protein kinase superfamily. STE Ser/Thr protein kinase family. STE20 subfamily.</text>
</comment>
<dbReference type="SMART" id="SM00220">
    <property type="entry name" value="S_TKc"/>
    <property type="match status" value="1"/>
</dbReference>
<dbReference type="AlphaFoldDB" id="A0A940XHS6"/>
<evidence type="ECO:0000256" key="2">
    <source>
        <dbReference type="ARBA" id="ARBA00022741"/>
    </source>
</evidence>
<dbReference type="PROSITE" id="PS00109">
    <property type="entry name" value="PROTEIN_KINASE_TYR"/>
    <property type="match status" value="1"/>
</dbReference>
<dbReference type="InterPro" id="IPR011009">
    <property type="entry name" value="Kinase-like_dom_sf"/>
</dbReference>
<proteinExistence type="inferred from homology"/>
<keyword evidence="6" id="KW-0723">Serine/threonine-protein kinase</keyword>
<dbReference type="CDD" id="cd14014">
    <property type="entry name" value="STKc_PknB_like"/>
    <property type="match status" value="1"/>
</dbReference>
<keyword evidence="2" id="KW-0547">Nucleotide-binding</keyword>
<name>A0A940XHS6_9ACTN</name>
<keyword evidence="6" id="KW-0808">Transferase</keyword>
<reference evidence="6" key="1">
    <citation type="submission" date="2021-04" db="EMBL/GenBank/DDBJ databases">
        <title>Genome seq and assembly of Streptomyces sp. RG38.</title>
        <authorList>
            <person name="Chhetri G."/>
        </authorList>
    </citation>
    <scope>NUCLEOTIDE SEQUENCE</scope>
    <source>
        <strain evidence="6">RG38</strain>
    </source>
</reference>
<sequence>MVGERYRLLAPLGSGASGTLWRALDERAGTEVAVREPRLPGDPGGEVRRRAAHRLGHEARAAARVDHPAALAILDVVVEGAVPDGPPWIVTEYVPGESLRDVLARGPLAAPEAARVGLAVLGALTAAHAVGIVHRDVRAANVLLGPHGRIVLTDVGTARPPGAGDPGGIPGAGPAADLRSLGALLHTAVTAGPANGAGPAGGAGPADGAGPEGAGPEGAGPLAPLVRRLLAYGTGPEPYPGARETEAALRAVAEAPAPSVPSAPGPASAGGRAAAGFPVADPGLPARTTP</sequence>
<evidence type="ECO:0000313" key="7">
    <source>
        <dbReference type="Proteomes" id="UP000677875"/>
    </source>
</evidence>
<dbReference type="SUPFAM" id="SSF56112">
    <property type="entry name" value="Protein kinase-like (PK-like)"/>
    <property type="match status" value="1"/>
</dbReference>
<dbReference type="Gene3D" id="1.10.510.10">
    <property type="entry name" value="Transferase(Phosphotransferase) domain 1"/>
    <property type="match status" value="1"/>
</dbReference>
<comment type="caution">
    <text evidence="6">The sequence shown here is derived from an EMBL/GenBank/DDBJ whole genome shotgun (WGS) entry which is preliminary data.</text>
</comment>
<feature type="domain" description="Protein kinase" evidence="5">
    <location>
        <begin position="6"/>
        <end position="290"/>
    </location>
</feature>
<dbReference type="InterPro" id="IPR051931">
    <property type="entry name" value="PAK3-like"/>
</dbReference>
<dbReference type="Gene3D" id="3.30.200.20">
    <property type="entry name" value="Phosphorylase Kinase, domain 1"/>
    <property type="match status" value="1"/>
</dbReference>
<keyword evidence="6" id="KW-0418">Kinase</keyword>
<feature type="compositionally biased region" description="Low complexity" evidence="4">
    <location>
        <begin position="265"/>
        <end position="276"/>
    </location>
</feature>
<evidence type="ECO:0000256" key="4">
    <source>
        <dbReference type="SAM" id="MobiDB-lite"/>
    </source>
</evidence>
<dbReference type="GO" id="GO:0005524">
    <property type="term" value="F:ATP binding"/>
    <property type="evidence" value="ECO:0007669"/>
    <property type="project" value="UniProtKB-KW"/>
</dbReference>
<dbReference type="Proteomes" id="UP000677875">
    <property type="component" value="Unassembled WGS sequence"/>
</dbReference>
<dbReference type="GO" id="GO:0004674">
    <property type="term" value="F:protein serine/threonine kinase activity"/>
    <property type="evidence" value="ECO:0007669"/>
    <property type="project" value="UniProtKB-KW"/>
</dbReference>
<accession>A0A940XHS6</accession>
<dbReference type="InterPro" id="IPR000719">
    <property type="entry name" value="Prot_kinase_dom"/>
</dbReference>
<gene>
    <name evidence="6" type="ORF">J5Y05_19315</name>
</gene>
<protein>
    <submittedName>
        <fullName evidence="6">Serine/threonine protein kinase</fullName>
    </submittedName>
</protein>
<organism evidence="6 7">
    <name type="scientific">Streptomyces tagetis</name>
    <dbReference type="NCBI Taxonomy" id="2820809"/>
    <lineage>
        <taxon>Bacteria</taxon>
        <taxon>Bacillati</taxon>
        <taxon>Actinomycetota</taxon>
        <taxon>Actinomycetes</taxon>
        <taxon>Kitasatosporales</taxon>
        <taxon>Streptomycetaceae</taxon>
        <taxon>Streptomyces</taxon>
    </lineage>
</organism>
<dbReference type="InterPro" id="IPR008266">
    <property type="entry name" value="Tyr_kinase_AS"/>
</dbReference>